<evidence type="ECO:0000313" key="3">
    <source>
        <dbReference type="Proteomes" id="UP000030640"/>
    </source>
</evidence>
<accession>W7AIN9</accession>
<evidence type="ECO:0000313" key="2">
    <source>
        <dbReference type="EMBL" id="EUD65161.1"/>
    </source>
</evidence>
<sequence>MAKDTRLDVPFKNYILSLGSSGRIGRSKDSFSDSGEGEARLEWLSTSGSEEIEKWNKFKELFPEEDKSSSLWQYTLWVCMRLEMWWNTLPTGAKAGAYQFPENCDIPALGIQQGRLIRDSHCQPTHKVCSWDTKGRTKIFKRSTEEGRGLSICRELVYQVMLSFGVVNTDNRTRDEIKRKNPCMTLYRSLTSWGGKEIAKQIITDWFMSLGEGTQGGLSDSLVGTDLYEVLTEIVYGKGKGDKSFTCEKTTDEGEIERDGLGPFRFRERDTQDGGGGEKLNSLSTQQYRDLEERMRKEISAGGAGLEGPKGRHTSPEGSSGDTNSRIVQAQEGKGQSGGGGLTGKRDFGEDLGYGQRKDEIGSSIGPILGGGIDLWFKMMS</sequence>
<dbReference type="VEuPathDB" id="PlasmoDB:C922_04447"/>
<dbReference type="AlphaFoldDB" id="W7AIN9"/>
<evidence type="ECO:0000256" key="1">
    <source>
        <dbReference type="SAM" id="MobiDB-lite"/>
    </source>
</evidence>
<proteinExistence type="predicted"/>
<feature type="region of interest" description="Disordered" evidence="1">
    <location>
        <begin position="301"/>
        <end position="361"/>
    </location>
</feature>
<dbReference type="GeneID" id="20039721"/>
<protein>
    <submittedName>
        <fullName evidence="2">Uncharacterized protein</fullName>
    </submittedName>
</protein>
<dbReference type="EMBL" id="KI965482">
    <property type="protein sequence ID" value="EUD65161.1"/>
    <property type="molecule type" value="Genomic_DNA"/>
</dbReference>
<feature type="region of interest" description="Disordered" evidence="1">
    <location>
        <begin position="249"/>
        <end position="284"/>
    </location>
</feature>
<keyword evidence="3" id="KW-1185">Reference proteome</keyword>
<name>W7AIN9_9APIC</name>
<gene>
    <name evidence="2" type="ORF">C922_04447</name>
</gene>
<dbReference type="Proteomes" id="UP000030640">
    <property type="component" value="Unassembled WGS sequence"/>
</dbReference>
<feature type="compositionally biased region" description="Basic and acidic residues" evidence="1">
    <location>
        <begin position="249"/>
        <end position="272"/>
    </location>
</feature>
<organism evidence="2 3">
    <name type="scientific">Plasmodium inui San Antonio 1</name>
    <dbReference type="NCBI Taxonomy" id="1237626"/>
    <lineage>
        <taxon>Eukaryota</taxon>
        <taxon>Sar</taxon>
        <taxon>Alveolata</taxon>
        <taxon>Apicomplexa</taxon>
        <taxon>Aconoidasida</taxon>
        <taxon>Haemosporida</taxon>
        <taxon>Plasmodiidae</taxon>
        <taxon>Plasmodium</taxon>
        <taxon>Plasmodium (Plasmodium)</taxon>
    </lineage>
</organism>
<reference evidence="2 3" key="1">
    <citation type="submission" date="2013-02" db="EMBL/GenBank/DDBJ databases">
        <title>The Genome Sequence of Plasmodium inui San Antonio 1.</title>
        <authorList>
            <consortium name="The Broad Institute Genome Sequencing Platform"/>
            <consortium name="The Broad Institute Genome Sequencing Center for Infectious Disease"/>
            <person name="Neafsey D."/>
            <person name="Cheeseman I."/>
            <person name="Volkman S."/>
            <person name="Adams J."/>
            <person name="Walker B."/>
            <person name="Young S.K."/>
            <person name="Zeng Q."/>
            <person name="Gargeya S."/>
            <person name="Fitzgerald M."/>
            <person name="Haas B."/>
            <person name="Abouelleil A."/>
            <person name="Alvarado L."/>
            <person name="Arachchi H.M."/>
            <person name="Berlin A.M."/>
            <person name="Chapman S.B."/>
            <person name="Dewar J."/>
            <person name="Goldberg J."/>
            <person name="Griggs A."/>
            <person name="Gujja S."/>
            <person name="Hansen M."/>
            <person name="Howarth C."/>
            <person name="Imamovic A."/>
            <person name="Larimer J."/>
            <person name="McCowan C."/>
            <person name="Murphy C."/>
            <person name="Neiman D."/>
            <person name="Pearson M."/>
            <person name="Priest M."/>
            <person name="Roberts A."/>
            <person name="Saif S."/>
            <person name="Shea T."/>
            <person name="Sisk P."/>
            <person name="Sykes S."/>
            <person name="Wortman J."/>
            <person name="Nusbaum C."/>
            <person name="Birren B."/>
        </authorList>
    </citation>
    <scope>NUCLEOTIDE SEQUENCE [LARGE SCALE GENOMIC DNA]</scope>
    <source>
        <strain evidence="2 3">San Antonio 1</strain>
    </source>
</reference>
<dbReference type="RefSeq" id="XP_008818252.1">
    <property type="nucleotide sequence ID" value="XM_008820030.1"/>
</dbReference>
<feature type="compositionally biased region" description="Polar residues" evidence="1">
    <location>
        <begin position="316"/>
        <end position="328"/>
    </location>
</feature>